<dbReference type="Gene3D" id="3.40.630.30">
    <property type="match status" value="1"/>
</dbReference>
<dbReference type="InterPro" id="IPR000182">
    <property type="entry name" value="GNAT_dom"/>
</dbReference>
<dbReference type="InterPro" id="IPR016181">
    <property type="entry name" value="Acyl_CoA_acyltransferase"/>
</dbReference>
<gene>
    <name evidence="4" type="ORF">CDO81_16485</name>
</gene>
<dbReference type="GO" id="GO:0016747">
    <property type="term" value="F:acyltransferase activity, transferring groups other than amino-acyl groups"/>
    <property type="evidence" value="ECO:0007669"/>
    <property type="project" value="InterPro"/>
</dbReference>
<organism evidence="4 5">
    <name type="scientific">Roseateles puraquae</name>
    <dbReference type="NCBI Taxonomy" id="431059"/>
    <lineage>
        <taxon>Bacteria</taxon>
        <taxon>Pseudomonadati</taxon>
        <taxon>Pseudomonadota</taxon>
        <taxon>Betaproteobacteria</taxon>
        <taxon>Burkholderiales</taxon>
        <taxon>Sphaerotilaceae</taxon>
        <taxon>Roseateles</taxon>
    </lineage>
</organism>
<keyword evidence="1 4" id="KW-0808">Transferase</keyword>
<dbReference type="Pfam" id="PF13420">
    <property type="entry name" value="Acetyltransf_4"/>
    <property type="match status" value="1"/>
</dbReference>
<dbReference type="AlphaFoldDB" id="A0A254NCL7"/>
<evidence type="ECO:0000256" key="1">
    <source>
        <dbReference type="ARBA" id="ARBA00022679"/>
    </source>
</evidence>
<feature type="domain" description="N-acetyltransferase" evidence="3">
    <location>
        <begin position="1"/>
        <end position="163"/>
    </location>
</feature>
<proteinExistence type="predicted"/>
<dbReference type="PROSITE" id="PS51186">
    <property type="entry name" value="GNAT"/>
    <property type="match status" value="1"/>
</dbReference>
<keyword evidence="5" id="KW-1185">Reference proteome</keyword>
<reference evidence="4 5" key="1">
    <citation type="journal article" date="2007" name="Int. J. Syst. Evol. Microbiol.">
        <title>Description of Pelomonas aquatica sp. nov. and Pelomonas puraquae sp. nov., isolated from industrial and haemodialysis water.</title>
        <authorList>
            <person name="Gomila M."/>
            <person name="Bowien B."/>
            <person name="Falsen E."/>
            <person name="Moore E.R."/>
            <person name="Lalucat J."/>
        </authorList>
    </citation>
    <scope>NUCLEOTIDE SEQUENCE [LARGE SCALE GENOMIC DNA]</scope>
    <source>
        <strain evidence="4 5">CCUG 52769</strain>
    </source>
</reference>
<dbReference type="Proteomes" id="UP000197446">
    <property type="component" value="Unassembled WGS sequence"/>
</dbReference>
<evidence type="ECO:0000313" key="4">
    <source>
        <dbReference type="EMBL" id="OWR03158.1"/>
    </source>
</evidence>
<dbReference type="CDD" id="cd04301">
    <property type="entry name" value="NAT_SF"/>
    <property type="match status" value="1"/>
</dbReference>
<dbReference type="OrthoDB" id="5459937at2"/>
<dbReference type="PANTHER" id="PTHR43072:SF23">
    <property type="entry name" value="UPF0039 PROTEIN C11D3.02C"/>
    <property type="match status" value="1"/>
</dbReference>
<dbReference type="EMBL" id="NISI01000006">
    <property type="protein sequence ID" value="OWR03158.1"/>
    <property type="molecule type" value="Genomic_DNA"/>
</dbReference>
<keyword evidence="2" id="KW-0012">Acyltransferase</keyword>
<dbReference type="SUPFAM" id="SSF55729">
    <property type="entry name" value="Acyl-CoA N-acyltransferases (Nat)"/>
    <property type="match status" value="1"/>
</dbReference>
<accession>A0A254NCL7</accession>
<evidence type="ECO:0000259" key="3">
    <source>
        <dbReference type="PROSITE" id="PS51186"/>
    </source>
</evidence>
<comment type="caution">
    <text evidence="4">The sequence shown here is derived from an EMBL/GenBank/DDBJ whole genome shotgun (WGS) entry which is preliminary data.</text>
</comment>
<dbReference type="RefSeq" id="WP_088484313.1">
    <property type="nucleotide sequence ID" value="NZ_NISI01000006.1"/>
</dbReference>
<name>A0A254NCL7_9BURK</name>
<sequence length="180" mass="19558">MKVRTAIPDDAAAIAAIYAPIVRHTAISFETEPPSEAEMRERIEKTLASLPWLVAEDAAGEVAGYAYASRHRERAAYQWSVDVTVYVRDDARGQGVGRALYEHLLPLLAALGYHQAFAGIALPNAGSVALHEAAGFAALGVYRRVGFKLGQWRDVGWWQKALRPTDGAPPTAPHPFSAPR</sequence>
<dbReference type="PANTHER" id="PTHR43072">
    <property type="entry name" value="N-ACETYLTRANSFERASE"/>
    <property type="match status" value="1"/>
</dbReference>
<evidence type="ECO:0000313" key="5">
    <source>
        <dbReference type="Proteomes" id="UP000197446"/>
    </source>
</evidence>
<evidence type="ECO:0000256" key="2">
    <source>
        <dbReference type="ARBA" id="ARBA00023315"/>
    </source>
</evidence>
<protein>
    <submittedName>
        <fullName evidence="4">GNAT family N-acetyltransferase</fullName>
    </submittedName>
</protein>
<dbReference type="NCBIfam" id="NF040504">
    <property type="entry name" value="resist_ArsN1b"/>
    <property type="match status" value="1"/>
</dbReference>